<evidence type="ECO:0000313" key="2">
    <source>
        <dbReference type="EMBL" id="ATR78736.1"/>
    </source>
</evidence>
<accession>A0A2D2LUP0</accession>
<evidence type="ECO:0000256" key="1">
    <source>
        <dbReference type="SAM" id="MobiDB-lite"/>
    </source>
</evidence>
<organism evidence="2 3">
    <name type="scientific">Faucicola osloensis</name>
    <name type="common">Moraxella osloensis</name>
    <dbReference type="NCBI Taxonomy" id="34062"/>
    <lineage>
        <taxon>Bacteria</taxon>
        <taxon>Pseudomonadati</taxon>
        <taxon>Pseudomonadota</taxon>
        <taxon>Gammaproteobacteria</taxon>
        <taxon>Moraxellales</taxon>
        <taxon>Moraxellaceae</taxon>
        <taxon>Faucicola</taxon>
    </lineage>
</organism>
<dbReference type="AlphaFoldDB" id="A0A2D2LUP0"/>
<reference evidence="3" key="1">
    <citation type="submission" date="2017-11" db="EMBL/GenBank/DDBJ databases">
        <title>Complete genome sequence of Moraxella osloensis NP7 isolated from human skin.</title>
        <authorList>
            <person name="Lee K."/>
            <person name="Lim J.Y."/>
            <person name="Hwang I."/>
        </authorList>
    </citation>
    <scope>NUCLEOTIDE SEQUENCE [LARGE SCALE GENOMIC DNA]</scope>
    <source>
        <strain evidence="3">NP7</strain>
    </source>
</reference>
<dbReference type="InterPro" id="IPR036465">
    <property type="entry name" value="vWFA_dom_sf"/>
</dbReference>
<dbReference type="Gene3D" id="3.40.50.410">
    <property type="entry name" value="von Willebrand factor, type A domain"/>
    <property type="match status" value="1"/>
</dbReference>
<gene>
    <name evidence="2" type="ORF">NP7_05390</name>
</gene>
<dbReference type="SUPFAM" id="SSF53300">
    <property type="entry name" value="vWA-like"/>
    <property type="match status" value="1"/>
</dbReference>
<dbReference type="Proteomes" id="UP000229340">
    <property type="component" value="Chromosome"/>
</dbReference>
<dbReference type="EMBL" id="CP024443">
    <property type="protein sequence ID" value="ATR78736.1"/>
    <property type="molecule type" value="Genomic_DNA"/>
</dbReference>
<protein>
    <recommendedName>
        <fullName evidence="4">VWFA domain-containing protein</fullName>
    </recommendedName>
</protein>
<name>A0A2D2LUP0_FAUOS</name>
<evidence type="ECO:0000313" key="3">
    <source>
        <dbReference type="Proteomes" id="UP000229340"/>
    </source>
</evidence>
<evidence type="ECO:0008006" key="4">
    <source>
        <dbReference type="Google" id="ProtNLM"/>
    </source>
</evidence>
<dbReference type="RefSeq" id="WP_100269997.1">
    <property type="nucleotide sequence ID" value="NZ_CP024443.1"/>
</dbReference>
<sequence>MVAHNPIPNFQTATNSTPPSIPQAITPQFREIDYGNNVAQRTLCVLVLDLSGSMAIRSGNGDKRRIDMLNEGIEAFYHDLMKDETARNRVRLAIVIVGGVNDTAELMMDWTDAIDFFPIKFRENGMTPLGQGMLLALNLIEQERINLRDNGINYTRPWVIAMTDGLPTDSQDVWQAAINQCHQAEQNNQCIIYPIAIDAGVQEVKMLKQLSILTPPVHLNSVKFVEFFVWLSASLKTVSQSAPGETVQLGSISPWATIQS</sequence>
<feature type="region of interest" description="Disordered" evidence="1">
    <location>
        <begin position="1"/>
        <end position="23"/>
    </location>
</feature>
<feature type="compositionally biased region" description="Polar residues" evidence="1">
    <location>
        <begin position="8"/>
        <end position="23"/>
    </location>
</feature>
<proteinExistence type="predicted"/>
<dbReference type="STRING" id="34062.AXE82_01515"/>